<keyword evidence="1" id="KW-0812">Transmembrane</keyword>
<evidence type="ECO:0000313" key="2">
    <source>
        <dbReference type="EMBL" id="SBQ36994.1"/>
    </source>
</evidence>
<feature type="transmembrane region" description="Helical" evidence="1">
    <location>
        <begin position="53"/>
        <end position="76"/>
    </location>
</feature>
<gene>
    <name evidence="2" type="primary">Nfu_g_1_023755</name>
</gene>
<dbReference type="EMBL" id="HAEA01008514">
    <property type="protein sequence ID" value="SBQ36994.1"/>
    <property type="molecule type" value="Transcribed_RNA"/>
</dbReference>
<reference evidence="2" key="1">
    <citation type="submission" date="2016-05" db="EMBL/GenBank/DDBJ databases">
        <authorList>
            <person name="Lavstsen T."/>
            <person name="Jespersen J.S."/>
        </authorList>
    </citation>
    <scope>NUCLEOTIDE SEQUENCE</scope>
    <source>
        <tissue evidence="2">Brain</tissue>
    </source>
</reference>
<protein>
    <submittedName>
        <fullName evidence="2">Uncharacterized protein</fullName>
    </submittedName>
</protein>
<evidence type="ECO:0000256" key="1">
    <source>
        <dbReference type="SAM" id="Phobius"/>
    </source>
</evidence>
<name>A0A1A8DVY3_NOTKA</name>
<proteinExistence type="predicted"/>
<sequence>NLRRKWKVLVTALKHHCSREDLHGRMGQNTSTSVCKPCEDLGNVWPLSLPNKITLQTFVVDQILIFFCTIIQIYFLKFLWSRLGFFPLILSLTVEVHL</sequence>
<feature type="non-terminal residue" evidence="2">
    <location>
        <position position="1"/>
    </location>
</feature>
<keyword evidence="1" id="KW-0472">Membrane</keyword>
<dbReference type="AlphaFoldDB" id="A0A1A8DVY3"/>
<feature type="non-terminal residue" evidence="2">
    <location>
        <position position="98"/>
    </location>
</feature>
<organism evidence="2">
    <name type="scientific">Nothobranchius kadleci</name>
    <name type="common">African annual killifish</name>
    <dbReference type="NCBI Taxonomy" id="1051664"/>
    <lineage>
        <taxon>Eukaryota</taxon>
        <taxon>Metazoa</taxon>
        <taxon>Chordata</taxon>
        <taxon>Craniata</taxon>
        <taxon>Vertebrata</taxon>
        <taxon>Euteleostomi</taxon>
        <taxon>Actinopterygii</taxon>
        <taxon>Neopterygii</taxon>
        <taxon>Teleostei</taxon>
        <taxon>Neoteleostei</taxon>
        <taxon>Acanthomorphata</taxon>
        <taxon>Ovalentaria</taxon>
        <taxon>Atherinomorphae</taxon>
        <taxon>Cyprinodontiformes</taxon>
        <taxon>Nothobranchiidae</taxon>
        <taxon>Nothobranchius</taxon>
    </lineage>
</organism>
<keyword evidence="1" id="KW-1133">Transmembrane helix</keyword>
<reference evidence="2" key="2">
    <citation type="submission" date="2016-06" db="EMBL/GenBank/DDBJ databases">
        <title>The genome of a short-lived fish provides insights into sex chromosome evolution and the genetic control of aging.</title>
        <authorList>
            <person name="Reichwald K."/>
            <person name="Felder M."/>
            <person name="Petzold A."/>
            <person name="Koch P."/>
            <person name="Groth M."/>
            <person name="Platzer M."/>
        </authorList>
    </citation>
    <scope>NUCLEOTIDE SEQUENCE</scope>
    <source>
        <tissue evidence="2">Brain</tissue>
    </source>
</reference>
<accession>A0A1A8DVY3</accession>